<protein>
    <submittedName>
        <fullName evidence="2">Uncharacterized protein</fullName>
    </submittedName>
</protein>
<keyword evidence="3" id="KW-1185">Reference proteome</keyword>
<evidence type="ECO:0000256" key="1">
    <source>
        <dbReference type="SAM" id="MobiDB-lite"/>
    </source>
</evidence>
<organism evidence="2 3">
    <name type="scientific">Ophiocordyceps polyrhachis-furcata BCC 54312</name>
    <dbReference type="NCBI Taxonomy" id="1330021"/>
    <lineage>
        <taxon>Eukaryota</taxon>
        <taxon>Fungi</taxon>
        <taxon>Dikarya</taxon>
        <taxon>Ascomycota</taxon>
        <taxon>Pezizomycotina</taxon>
        <taxon>Sordariomycetes</taxon>
        <taxon>Hypocreomycetidae</taxon>
        <taxon>Hypocreales</taxon>
        <taxon>Ophiocordycipitaceae</taxon>
        <taxon>Ophiocordyceps</taxon>
    </lineage>
</organism>
<accession>A0A367LQ67</accession>
<sequence length="96" mass="10534">MDIIIHHSEASATTWLFKGGGAKKEDIDRAKKKKLPLLGIGNGTLFCFLEATTKATVMVKWVRTKANLIAERLRGEKEKGGKGRGRAKKAEGGPWE</sequence>
<dbReference type="EMBL" id="LKCN02000001">
    <property type="protein sequence ID" value="RCI16559.1"/>
    <property type="molecule type" value="Genomic_DNA"/>
</dbReference>
<dbReference type="AlphaFoldDB" id="A0A367LQ67"/>
<gene>
    <name evidence="2" type="ORF">L249_2780</name>
</gene>
<name>A0A367LQ67_9HYPO</name>
<feature type="non-terminal residue" evidence="2">
    <location>
        <position position="96"/>
    </location>
</feature>
<evidence type="ECO:0000313" key="3">
    <source>
        <dbReference type="Proteomes" id="UP000253664"/>
    </source>
</evidence>
<reference evidence="2 3" key="1">
    <citation type="journal article" date="2015" name="BMC Genomics">
        <title>Insights from the genome of Ophiocordyceps polyrhachis-furcata to pathogenicity and host specificity in insect fungi.</title>
        <authorList>
            <person name="Wichadakul D."/>
            <person name="Kobmoo N."/>
            <person name="Ingsriswang S."/>
            <person name="Tangphatsornruang S."/>
            <person name="Chantasingh D."/>
            <person name="Luangsa-ard J.J."/>
            <person name="Eurwilaichitr L."/>
        </authorList>
    </citation>
    <scope>NUCLEOTIDE SEQUENCE [LARGE SCALE GENOMIC DNA]</scope>
    <source>
        <strain evidence="2 3">BCC 54312</strain>
    </source>
</reference>
<feature type="region of interest" description="Disordered" evidence="1">
    <location>
        <begin position="74"/>
        <end position="96"/>
    </location>
</feature>
<dbReference type="Proteomes" id="UP000253664">
    <property type="component" value="Unassembled WGS sequence"/>
</dbReference>
<evidence type="ECO:0000313" key="2">
    <source>
        <dbReference type="EMBL" id="RCI16559.1"/>
    </source>
</evidence>
<comment type="caution">
    <text evidence="2">The sequence shown here is derived from an EMBL/GenBank/DDBJ whole genome shotgun (WGS) entry which is preliminary data.</text>
</comment>
<proteinExistence type="predicted"/>